<dbReference type="AlphaFoldDB" id="A0A5P1EXT1"/>
<dbReference type="InterPro" id="IPR023213">
    <property type="entry name" value="CAT-like_dom_sf"/>
</dbReference>
<name>A0A5P1EXT1_ASPOF</name>
<evidence type="ECO:0000256" key="1">
    <source>
        <dbReference type="ARBA" id="ARBA00009861"/>
    </source>
</evidence>
<evidence type="ECO:0000256" key="3">
    <source>
        <dbReference type="ARBA" id="ARBA00023315"/>
    </source>
</evidence>
<dbReference type="InterPro" id="IPR050317">
    <property type="entry name" value="Plant_Fungal_Acyltransferase"/>
</dbReference>
<evidence type="ECO:0000313" key="5">
    <source>
        <dbReference type="Proteomes" id="UP000243459"/>
    </source>
</evidence>
<reference evidence="5" key="1">
    <citation type="journal article" date="2017" name="Nat. Commun.">
        <title>The asparagus genome sheds light on the origin and evolution of a young Y chromosome.</title>
        <authorList>
            <person name="Harkess A."/>
            <person name="Zhou J."/>
            <person name="Xu C."/>
            <person name="Bowers J.E."/>
            <person name="Van der Hulst R."/>
            <person name="Ayyampalayam S."/>
            <person name="Mercati F."/>
            <person name="Riccardi P."/>
            <person name="McKain M.R."/>
            <person name="Kakrana A."/>
            <person name="Tang H."/>
            <person name="Ray J."/>
            <person name="Groenendijk J."/>
            <person name="Arikit S."/>
            <person name="Mathioni S.M."/>
            <person name="Nakano M."/>
            <person name="Shan H."/>
            <person name="Telgmann-Rauber A."/>
            <person name="Kanno A."/>
            <person name="Yue Z."/>
            <person name="Chen H."/>
            <person name="Li W."/>
            <person name="Chen Y."/>
            <person name="Xu X."/>
            <person name="Zhang Y."/>
            <person name="Luo S."/>
            <person name="Chen H."/>
            <person name="Gao J."/>
            <person name="Mao Z."/>
            <person name="Pires J.C."/>
            <person name="Luo M."/>
            <person name="Kudrna D."/>
            <person name="Wing R.A."/>
            <person name="Meyers B.C."/>
            <person name="Yi K."/>
            <person name="Kong H."/>
            <person name="Lavrijsen P."/>
            <person name="Sunseri F."/>
            <person name="Falavigna A."/>
            <person name="Ye Y."/>
            <person name="Leebens-Mack J.H."/>
            <person name="Chen G."/>
        </authorList>
    </citation>
    <scope>NUCLEOTIDE SEQUENCE [LARGE SCALE GENOMIC DNA]</scope>
    <source>
        <strain evidence="5">cv. DH0086</strain>
    </source>
</reference>
<dbReference type="PANTHER" id="PTHR31642">
    <property type="entry name" value="TRICHOTHECENE 3-O-ACETYLTRANSFERASE"/>
    <property type="match status" value="1"/>
</dbReference>
<proteinExistence type="inferred from homology"/>
<dbReference type="Proteomes" id="UP000243459">
    <property type="component" value="Chromosome 5"/>
</dbReference>
<accession>A0A5P1EXT1</accession>
<dbReference type="Pfam" id="PF02458">
    <property type="entry name" value="Transferase"/>
    <property type="match status" value="1"/>
</dbReference>
<organism evidence="4 5">
    <name type="scientific">Asparagus officinalis</name>
    <name type="common">Garden asparagus</name>
    <dbReference type="NCBI Taxonomy" id="4686"/>
    <lineage>
        <taxon>Eukaryota</taxon>
        <taxon>Viridiplantae</taxon>
        <taxon>Streptophyta</taxon>
        <taxon>Embryophyta</taxon>
        <taxon>Tracheophyta</taxon>
        <taxon>Spermatophyta</taxon>
        <taxon>Magnoliopsida</taxon>
        <taxon>Liliopsida</taxon>
        <taxon>Asparagales</taxon>
        <taxon>Asparagaceae</taxon>
        <taxon>Asparagoideae</taxon>
        <taxon>Asparagus</taxon>
    </lineage>
</organism>
<sequence length="117" mass="13094">MSKPLEFAGEKVGRALAKVNDEYIRSLIDYFELGNDGKGWSLRESDLYAVSWLGMPIYDADFGWGKPEFMGRANTLCGRGVAYLLSSKENDGGISVVMEMEVENMEGFKKAFYEGLK</sequence>
<dbReference type="PANTHER" id="PTHR31642:SF138">
    <property type="entry name" value="PUTRESCINE HYDROXYCINNAMOYLTRANSFERASE 1"/>
    <property type="match status" value="1"/>
</dbReference>
<keyword evidence="3" id="KW-0012">Acyltransferase</keyword>
<dbReference type="GO" id="GO:0016747">
    <property type="term" value="F:acyltransferase activity, transferring groups other than amino-acyl groups"/>
    <property type="evidence" value="ECO:0007669"/>
    <property type="project" value="TreeGrafter"/>
</dbReference>
<evidence type="ECO:0000313" key="4">
    <source>
        <dbReference type="EMBL" id="ONK68960.1"/>
    </source>
</evidence>
<protein>
    <submittedName>
        <fullName evidence="4">Uncharacterized protein</fullName>
    </submittedName>
</protein>
<dbReference type="Gramene" id="ONK68960">
    <property type="protein sequence ID" value="ONK68960"/>
    <property type="gene ID" value="A4U43_C05F17830"/>
</dbReference>
<keyword evidence="2" id="KW-0808">Transferase</keyword>
<gene>
    <name evidence="4" type="ORF">A4U43_C05F17830</name>
</gene>
<evidence type="ECO:0000256" key="2">
    <source>
        <dbReference type="ARBA" id="ARBA00022679"/>
    </source>
</evidence>
<keyword evidence="5" id="KW-1185">Reference proteome</keyword>
<comment type="similarity">
    <text evidence="1">Belongs to the plant acyltransferase family.</text>
</comment>
<dbReference type="Gene3D" id="3.30.559.10">
    <property type="entry name" value="Chloramphenicol acetyltransferase-like domain"/>
    <property type="match status" value="1"/>
</dbReference>
<dbReference type="EMBL" id="CM007385">
    <property type="protein sequence ID" value="ONK68960.1"/>
    <property type="molecule type" value="Genomic_DNA"/>
</dbReference>
<dbReference type="OMA" id="NDGKGWS"/>